<dbReference type="WBParaSite" id="HNAJ_0000829701-mRNA-1">
    <property type="protein sequence ID" value="HNAJ_0000829701-mRNA-1"/>
    <property type="gene ID" value="HNAJ_0000829701"/>
</dbReference>
<dbReference type="InterPro" id="IPR043979">
    <property type="entry name" value="DUF5741"/>
</dbReference>
<organism evidence="5">
    <name type="scientific">Rodentolepis nana</name>
    <name type="common">Dwarf tapeworm</name>
    <name type="synonym">Hymenolepis nana</name>
    <dbReference type="NCBI Taxonomy" id="102285"/>
    <lineage>
        <taxon>Eukaryota</taxon>
        <taxon>Metazoa</taxon>
        <taxon>Spiralia</taxon>
        <taxon>Lophotrochozoa</taxon>
        <taxon>Platyhelminthes</taxon>
        <taxon>Cestoda</taxon>
        <taxon>Eucestoda</taxon>
        <taxon>Cyclophyllidea</taxon>
        <taxon>Hymenolepididae</taxon>
        <taxon>Rodentolepis</taxon>
    </lineage>
</organism>
<keyword evidence="1" id="KW-0175">Coiled coil</keyword>
<feature type="domain" description="DUF5741" evidence="2">
    <location>
        <begin position="738"/>
        <end position="804"/>
    </location>
</feature>
<evidence type="ECO:0000313" key="3">
    <source>
        <dbReference type="EMBL" id="VDO04199.1"/>
    </source>
</evidence>
<gene>
    <name evidence="3" type="ORF">HNAJ_LOCUS8293</name>
</gene>
<evidence type="ECO:0000256" key="1">
    <source>
        <dbReference type="SAM" id="Coils"/>
    </source>
</evidence>
<evidence type="ECO:0000313" key="5">
    <source>
        <dbReference type="WBParaSite" id="HNAJ_0000829701-mRNA-1"/>
    </source>
</evidence>
<feature type="coiled-coil region" evidence="1">
    <location>
        <begin position="494"/>
        <end position="671"/>
    </location>
</feature>
<dbReference type="OrthoDB" id="6257987at2759"/>
<dbReference type="EMBL" id="UZAE01012253">
    <property type="protein sequence ID" value="VDO04199.1"/>
    <property type="molecule type" value="Genomic_DNA"/>
</dbReference>
<dbReference type="STRING" id="102285.A0A0R3TLY6"/>
<accession>A0A0R3TLY6</accession>
<dbReference type="AlphaFoldDB" id="A0A0R3TLY6"/>
<name>A0A0R3TLY6_RODNA</name>
<dbReference type="Pfam" id="PF19012">
    <property type="entry name" value="DUF5741"/>
    <property type="match status" value="1"/>
</dbReference>
<evidence type="ECO:0000313" key="4">
    <source>
        <dbReference type="Proteomes" id="UP000278807"/>
    </source>
</evidence>
<dbReference type="Gene3D" id="1.10.287.1490">
    <property type="match status" value="1"/>
</dbReference>
<reference evidence="5" key="1">
    <citation type="submission" date="2017-02" db="UniProtKB">
        <authorList>
            <consortium name="WormBaseParasite"/>
        </authorList>
    </citation>
    <scope>IDENTIFICATION</scope>
</reference>
<reference evidence="3 4" key="2">
    <citation type="submission" date="2018-11" db="EMBL/GenBank/DDBJ databases">
        <authorList>
            <consortium name="Pathogen Informatics"/>
        </authorList>
    </citation>
    <scope>NUCLEOTIDE SEQUENCE [LARGE SCALE GENOMIC DNA]</scope>
</reference>
<dbReference type="Proteomes" id="UP000278807">
    <property type="component" value="Unassembled WGS sequence"/>
</dbReference>
<protein>
    <submittedName>
        <fullName evidence="5">DUF5741 domain-containing protein</fullName>
    </submittedName>
</protein>
<sequence>MQRYNNLNEELQAQKMFQIQAESTHDAIETESFMRENAQKSEISDLKTRLMEAHKRIATLEMELGYTSSEEIVNAPALNSRLNSQKSIGSSQNFNYDKHLLDQSPNILVKLNDFEERSDISDLEEQGNEIEALKYQINDSNRYLEATNELEVPKRESTQDYLRRDETFQECTDHSSEIPPMLDEIIQQLQAVLSYFQSEVNCNKYIELFNELQSSLYSGFDICEIIRNLLVHFERIRKIHKSLIPTDGRTFSLSPDNNEKNDISSMTTTIGNLRSDLIEIDDDDSTSDLSAIESKNRKIIDQVTLAMAKIQDVVDDSSVRAATEVLTALANGGYGDCKAIAKYDKDRRLPKLLTRTRNRDPSIGTQTDKTCQEEYLDPPRLPSDSDFQVILTRFVDVMARMHILAFDLEANENHIQPQLASSGGIVANSEDGQKSFSEWTQKAHTWFQKFIHGLRNVSLLTEVEADLVSLESEFVSNYSALYANLKILNDRRTLDIIERKCNDLETLNNELESVRAELSNKLEMERQEREKEVGELRSTCDQLKSDLNHSKEMENDLKERLTDTNGYIKNLSGELDKSNEMVTNLQNRLDKSETELSFHQSELHKLKSRAKQLLKIDFTDVQSVQTIFDSFENEIKTQIQIAEQKRKEDEEERICNLKESYESKINDLKNELCKVVEVGHFFAEENLKNGSSREKILISELKAKTAESDHLREGICALQNEVDILRHKCACTKRTVGEELVKRAKKYPELKVIANDLKLRLVKNAELLEHSVAEAKRLRKIIHANDSKSNELLEELERLRAIILTTWFSGDLANAQILCLQCLEGLRYNPRFPHLAACLYYLALCAKDGNSTEYADDVIECLQNKCNANAFKFNLPWPLLESFNGTSKSESCSSLLPNNAY</sequence>
<evidence type="ECO:0000259" key="2">
    <source>
        <dbReference type="Pfam" id="PF19012"/>
    </source>
</evidence>
<keyword evidence="4" id="KW-1185">Reference proteome</keyword>
<proteinExistence type="predicted"/>